<protein>
    <recommendedName>
        <fullName evidence="4">Small ribosomal subunit protein uS10 domain-containing protein</fullName>
    </recommendedName>
</protein>
<dbReference type="Gene3D" id="3.30.70.600">
    <property type="entry name" value="Ribosomal protein S10 domain"/>
    <property type="match status" value="1"/>
</dbReference>
<dbReference type="AlphaFoldDB" id="A0A9W4TYY2"/>
<dbReference type="GO" id="GO:0005840">
    <property type="term" value="C:ribosome"/>
    <property type="evidence" value="ECO:0007669"/>
    <property type="project" value="UniProtKB-KW"/>
</dbReference>
<keyword evidence="6" id="KW-1185">Reference proteome</keyword>
<dbReference type="SMART" id="SM01403">
    <property type="entry name" value="Ribosomal_S10"/>
    <property type="match status" value="1"/>
</dbReference>
<dbReference type="GO" id="GO:0006412">
    <property type="term" value="P:translation"/>
    <property type="evidence" value="ECO:0007669"/>
    <property type="project" value="InterPro"/>
</dbReference>
<evidence type="ECO:0000256" key="3">
    <source>
        <dbReference type="ARBA" id="ARBA00023274"/>
    </source>
</evidence>
<dbReference type="InterPro" id="IPR036838">
    <property type="entry name" value="Ribosomal_uS10_dom_sf"/>
</dbReference>
<dbReference type="Proteomes" id="UP001152885">
    <property type="component" value="Unassembled WGS sequence"/>
</dbReference>
<keyword evidence="2" id="KW-0689">Ribosomal protein</keyword>
<organism evidence="5 6">
    <name type="scientific">Candida verbasci</name>
    <dbReference type="NCBI Taxonomy" id="1227364"/>
    <lineage>
        <taxon>Eukaryota</taxon>
        <taxon>Fungi</taxon>
        <taxon>Dikarya</taxon>
        <taxon>Ascomycota</taxon>
        <taxon>Saccharomycotina</taxon>
        <taxon>Pichiomycetes</taxon>
        <taxon>Debaryomycetaceae</taxon>
        <taxon>Candida/Lodderomyces clade</taxon>
        <taxon>Candida</taxon>
    </lineage>
</organism>
<dbReference type="GO" id="GO:0003735">
    <property type="term" value="F:structural constituent of ribosome"/>
    <property type="evidence" value="ECO:0007669"/>
    <property type="project" value="InterPro"/>
</dbReference>
<dbReference type="GO" id="GO:1990904">
    <property type="term" value="C:ribonucleoprotein complex"/>
    <property type="evidence" value="ECO:0007669"/>
    <property type="project" value="UniProtKB-KW"/>
</dbReference>
<gene>
    <name evidence="5" type="ORF">CANVERA_P2827</name>
</gene>
<evidence type="ECO:0000256" key="1">
    <source>
        <dbReference type="ARBA" id="ARBA00007102"/>
    </source>
</evidence>
<name>A0A9W4TYY2_9ASCO</name>
<reference evidence="5" key="1">
    <citation type="submission" date="2022-12" db="EMBL/GenBank/DDBJ databases">
        <authorList>
            <person name="Brejova B."/>
        </authorList>
    </citation>
    <scope>NUCLEOTIDE SEQUENCE</scope>
</reference>
<accession>A0A9W4TYY2</accession>
<dbReference type="Pfam" id="PF00338">
    <property type="entry name" value="Ribosomal_S10"/>
    <property type="match status" value="1"/>
</dbReference>
<dbReference type="InterPro" id="IPR027486">
    <property type="entry name" value="Ribosomal_uS10_dom"/>
</dbReference>
<dbReference type="PANTHER" id="PTHR11700">
    <property type="entry name" value="30S RIBOSOMAL PROTEIN S10 FAMILY MEMBER"/>
    <property type="match status" value="1"/>
</dbReference>
<sequence>MIKRRFHNISRVCKFQTPKEYIKQQNIQAKEDLQLKQDLLNTNFKYDPKILSSNLPNKQPINLELLNYKPLRLPKTHGDIVADLELKSYDELDLKRIGDFALRVGYYLGIPLSPLTKLKTEKRLYTVIKSPFAQAKSKQNFHRITFNYKIIAYDSNPDIIDLWLSFINKYNFNNVKLQTKIASYESLDYLKEIQQSNPEYPQAYQGLEDPVALKVKELLNSEEFKKHM</sequence>
<dbReference type="InterPro" id="IPR001848">
    <property type="entry name" value="Ribosomal_uS10"/>
</dbReference>
<evidence type="ECO:0000259" key="4">
    <source>
        <dbReference type="SMART" id="SM01403"/>
    </source>
</evidence>
<dbReference type="OrthoDB" id="366214at2759"/>
<proteinExistence type="inferred from homology"/>
<evidence type="ECO:0000256" key="2">
    <source>
        <dbReference type="ARBA" id="ARBA00022980"/>
    </source>
</evidence>
<feature type="domain" description="Small ribosomal subunit protein uS10" evidence="4">
    <location>
        <begin position="83"/>
        <end position="180"/>
    </location>
</feature>
<dbReference type="EMBL" id="CANTUO010000002">
    <property type="protein sequence ID" value="CAI5758313.1"/>
    <property type="molecule type" value="Genomic_DNA"/>
</dbReference>
<dbReference type="SUPFAM" id="SSF54999">
    <property type="entry name" value="Ribosomal protein S10"/>
    <property type="match status" value="1"/>
</dbReference>
<comment type="caution">
    <text evidence="5">The sequence shown here is derived from an EMBL/GenBank/DDBJ whole genome shotgun (WGS) entry which is preliminary data.</text>
</comment>
<comment type="similarity">
    <text evidence="1">Belongs to the universal ribosomal protein uS10 family.</text>
</comment>
<keyword evidence="3" id="KW-0687">Ribonucleoprotein</keyword>
<evidence type="ECO:0000313" key="5">
    <source>
        <dbReference type="EMBL" id="CAI5758313.1"/>
    </source>
</evidence>
<evidence type="ECO:0000313" key="6">
    <source>
        <dbReference type="Proteomes" id="UP001152885"/>
    </source>
</evidence>